<name>A0AAW0FVR9_9APHY</name>
<dbReference type="SUPFAM" id="SSF90257">
    <property type="entry name" value="Myosin rod fragments"/>
    <property type="match status" value="1"/>
</dbReference>
<dbReference type="AlphaFoldDB" id="A0AAW0FVR9"/>
<accession>A0AAW0FVR9</accession>
<evidence type="ECO:0000313" key="1">
    <source>
        <dbReference type="EMBL" id="KAK7683179.1"/>
    </source>
</evidence>
<evidence type="ECO:0000313" key="2">
    <source>
        <dbReference type="Proteomes" id="UP001385951"/>
    </source>
</evidence>
<protein>
    <submittedName>
        <fullName evidence="1">Uncharacterized protein</fullName>
    </submittedName>
</protein>
<gene>
    <name evidence="1" type="ORF">QCA50_013852</name>
</gene>
<sequence>MSISTNNPPTPPIDIGRTINDILDALDGLDRKLIAHETKIHAKINAFDAKYEKEFDALDKMVSSLETTVYNLDTRVSNLDTQVSDLNIKVSNLSNKASKIKTKVSKINTRVADLEGSMKRHDDDLVTIVNAFSGSGGEFTLCISGQELEDLKKTYPDHARVSTELSGELDFCRPHDSSNFSPLDEPTPIPNASTPPAVDDKGGFFVILGRFLPKKRSTSNVG</sequence>
<keyword evidence="2" id="KW-1185">Reference proteome</keyword>
<reference evidence="1 2" key="1">
    <citation type="submission" date="2022-09" db="EMBL/GenBank/DDBJ databases">
        <authorList>
            <person name="Palmer J.M."/>
        </authorList>
    </citation>
    <scope>NUCLEOTIDE SEQUENCE [LARGE SCALE GENOMIC DNA]</scope>
    <source>
        <strain evidence="1 2">DSM 7382</strain>
    </source>
</reference>
<comment type="caution">
    <text evidence="1">The sequence shown here is derived from an EMBL/GenBank/DDBJ whole genome shotgun (WGS) entry which is preliminary data.</text>
</comment>
<dbReference type="Gene3D" id="1.20.5.340">
    <property type="match status" value="1"/>
</dbReference>
<proteinExistence type="predicted"/>
<dbReference type="EMBL" id="JASBNA010000032">
    <property type="protein sequence ID" value="KAK7683179.1"/>
    <property type="molecule type" value="Genomic_DNA"/>
</dbReference>
<organism evidence="1 2">
    <name type="scientific">Cerrena zonata</name>
    <dbReference type="NCBI Taxonomy" id="2478898"/>
    <lineage>
        <taxon>Eukaryota</taxon>
        <taxon>Fungi</taxon>
        <taxon>Dikarya</taxon>
        <taxon>Basidiomycota</taxon>
        <taxon>Agaricomycotina</taxon>
        <taxon>Agaricomycetes</taxon>
        <taxon>Polyporales</taxon>
        <taxon>Cerrenaceae</taxon>
        <taxon>Cerrena</taxon>
    </lineage>
</organism>
<dbReference type="Proteomes" id="UP001385951">
    <property type="component" value="Unassembled WGS sequence"/>
</dbReference>